<dbReference type="Proteomes" id="UP000319004">
    <property type="component" value="Chromosome"/>
</dbReference>
<dbReference type="KEGG" id="snep:Enr13x_27090"/>
<dbReference type="AlphaFoldDB" id="A0A518HPU1"/>
<keyword evidence="1" id="KW-1133">Transmembrane helix</keyword>
<accession>A0A518HPU1</accession>
<keyword evidence="3" id="KW-1185">Reference proteome</keyword>
<evidence type="ECO:0000313" key="3">
    <source>
        <dbReference type="Proteomes" id="UP000319004"/>
    </source>
</evidence>
<feature type="transmembrane region" description="Helical" evidence="1">
    <location>
        <begin position="21"/>
        <end position="39"/>
    </location>
</feature>
<reference evidence="2 3" key="1">
    <citation type="submission" date="2019-03" db="EMBL/GenBank/DDBJ databases">
        <title>Deep-cultivation of Planctomycetes and their phenomic and genomic characterization uncovers novel biology.</title>
        <authorList>
            <person name="Wiegand S."/>
            <person name="Jogler M."/>
            <person name="Boedeker C."/>
            <person name="Pinto D."/>
            <person name="Vollmers J."/>
            <person name="Rivas-Marin E."/>
            <person name="Kohn T."/>
            <person name="Peeters S.H."/>
            <person name="Heuer A."/>
            <person name="Rast P."/>
            <person name="Oberbeckmann S."/>
            <person name="Bunk B."/>
            <person name="Jeske O."/>
            <person name="Meyerdierks A."/>
            <person name="Storesund J.E."/>
            <person name="Kallscheuer N."/>
            <person name="Luecker S."/>
            <person name="Lage O.M."/>
            <person name="Pohl T."/>
            <person name="Merkel B.J."/>
            <person name="Hornburger P."/>
            <person name="Mueller R.-W."/>
            <person name="Bruemmer F."/>
            <person name="Labrenz M."/>
            <person name="Spormann A.M."/>
            <person name="Op den Camp H."/>
            <person name="Overmann J."/>
            <person name="Amann R."/>
            <person name="Jetten M.S.M."/>
            <person name="Mascher T."/>
            <person name="Medema M.H."/>
            <person name="Devos D.P."/>
            <person name="Kaster A.-K."/>
            <person name="Ovreas L."/>
            <person name="Rohde M."/>
            <person name="Galperin M.Y."/>
            <person name="Jogler C."/>
        </authorList>
    </citation>
    <scope>NUCLEOTIDE SEQUENCE [LARGE SCALE GENOMIC DNA]</scope>
    <source>
        <strain evidence="2 3">Enr13</strain>
    </source>
</reference>
<proteinExistence type="predicted"/>
<dbReference type="OrthoDB" id="256302at2"/>
<sequence length="275" mass="30294">MTPFRRPRTGRRGSTYLEVQVAMVLLSIGISGLYSLSVIQSRQTARLGQMLPADEIASINPVTGSSPSETAWMKKFGVYADIASNAVAAPVPNYPLNEGFLEIRDNEDSSGFYTYRGYGGDDWEEYGGHPGDHQSTVHEIQTPTSVGSYALFSFYGVPPGDYELFTFVPEKKKNYPGQFGSAVPHYIYNAGWAATVHVDQRSIDHDLDHSGKWWESLGVYTFSNSTVHVLLYGWPRSGDWLIADAVMLRCRRSVEMVTPVSTTTGGGATVTVELD</sequence>
<protein>
    <submittedName>
        <fullName evidence="2">Uncharacterized protein</fullName>
    </submittedName>
</protein>
<organism evidence="2 3">
    <name type="scientific">Stieleria neptunia</name>
    <dbReference type="NCBI Taxonomy" id="2527979"/>
    <lineage>
        <taxon>Bacteria</taxon>
        <taxon>Pseudomonadati</taxon>
        <taxon>Planctomycetota</taxon>
        <taxon>Planctomycetia</taxon>
        <taxon>Pirellulales</taxon>
        <taxon>Pirellulaceae</taxon>
        <taxon>Stieleria</taxon>
    </lineage>
</organism>
<name>A0A518HPU1_9BACT</name>
<dbReference type="EMBL" id="CP037423">
    <property type="protein sequence ID" value="QDV42858.1"/>
    <property type="molecule type" value="Genomic_DNA"/>
</dbReference>
<evidence type="ECO:0000313" key="2">
    <source>
        <dbReference type="EMBL" id="QDV42858.1"/>
    </source>
</evidence>
<keyword evidence="1" id="KW-0812">Transmembrane</keyword>
<gene>
    <name evidence="2" type="ORF">Enr13x_27090</name>
</gene>
<keyword evidence="1" id="KW-0472">Membrane</keyword>
<evidence type="ECO:0000256" key="1">
    <source>
        <dbReference type="SAM" id="Phobius"/>
    </source>
</evidence>
<dbReference type="RefSeq" id="WP_145386563.1">
    <property type="nucleotide sequence ID" value="NZ_CP037423.1"/>
</dbReference>